<dbReference type="InterPro" id="IPR016130">
    <property type="entry name" value="Tyr_Pase_AS"/>
</dbReference>
<dbReference type="AlphaFoldDB" id="A0A6A5TS58"/>
<dbReference type="InterPro" id="IPR004861">
    <property type="entry name" value="Siw14-like"/>
</dbReference>
<comment type="subcellular location">
    <subcellularLocation>
        <location evidence="1">Cytoplasm</location>
    </subcellularLocation>
</comment>
<dbReference type="Proteomes" id="UP000800035">
    <property type="component" value="Unassembled WGS sequence"/>
</dbReference>
<dbReference type="GO" id="GO:0016791">
    <property type="term" value="F:phosphatase activity"/>
    <property type="evidence" value="ECO:0007669"/>
    <property type="project" value="TreeGrafter"/>
</dbReference>
<dbReference type="SUPFAM" id="SSF52799">
    <property type="entry name" value="(Phosphotyrosine protein) phosphatases II"/>
    <property type="match status" value="1"/>
</dbReference>
<evidence type="ECO:0000313" key="5">
    <source>
        <dbReference type="Proteomes" id="UP000800035"/>
    </source>
</evidence>
<evidence type="ECO:0000256" key="1">
    <source>
        <dbReference type="ARBA" id="ARBA00004496"/>
    </source>
</evidence>
<dbReference type="GO" id="GO:0052840">
    <property type="term" value="F:inositol diphosphate tetrakisphosphate diphosphatase activity"/>
    <property type="evidence" value="ECO:0007669"/>
    <property type="project" value="TreeGrafter"/>
</dbReference>
<dbReference type="EMBL" id="ML976994">
    <property type="protein sequence ID" value="KAF1955481.1"/>
    <property type="molecule type" value="Genomic_DNA"/>
</dbReference>
<dbReference type="FunFam" id="3.90.190.10:FF:000035">
    <property type="entry name" value="Tyrosine phosphatase, putative"/>
    <property type="match status" value="1"/>
</dbReference>
<dbReference type="InterPro" id="IPR029021">
    <property type="entry name" value="Prot-tyrosine_phosphatase-like"/>
</dbReference>
<dbReference type="PROSITE" id="PS00383">
    <property type="entry name" value="TYR_PHOSPHATASE_1"/>
    <property type="match status" value="1"/>
</dbReference>
<name>A0A6A5TS58_9PLEO</name>
<evidence type="ECO:0000256" key="2">
    <source>
        <dbReference type="ARBA" id="ARBA00022490"/>
    </source>
</evidence>
<dbReference type="GO" id="GO:0005737">
    <property type="term" value="C:cytoplasm"/>
    <property type="evidence" value="ECO:0007669"/>
    <property type="project" value="UniProtKB-SubCell"/>
</dbReference>
<protein>
    <recommendedName>
        <fullName evidence="6">Tyrosine-protein phosphatase SIW14</fullName>
    </recommendedName>
</protein>
<dbReference type="Gene3D" id="3.90.190.10">
    <property type="entry name" value="Protein tyrosine phosphatase superfamily"/>
    <property type="match status" value="1"/>
</dbReference>
<keyword evidence="2" id="KW-0963">Cytoplasm</keyword>
<dbReference type="OrthoDB" id="6375174at2759"/>
<organism evidence="4 5">
    <name type="scientific">Byssothecium circinans</name>
    <dbReference type="NCBI Taxonomy" id="147558"/>
    <lineage>
        <taxon>Eukaryota</taxon>
        <taxon>Fungi</taxon>
        <taxon>Dikarya</taxon>
        <taxon>Ascomycota</taxon>
        <taxon>Pezizomycotina</taxon>
        <taxon>Dothideomycetes</taxon>
        <taxon>Pleosporomycetidae</taxon>
        <taxon>Pleosporales</taxon>
        <taxon>Massarineae</taxon>
        <taxon>Massarinaceae</taxon>
        <taxon>Byssothecium</taxon>
    </lineage>
</organism>
<proteinExistence type="predicted"/>
<sequence length="270" mass="30000">MSIPEAHPQAQPAARSSLLTAVKDFLVSLGVPANSNVTQHTAQCHHEDVPNEVGTGGPAVVPETRTPSPITEAIAPGRMRSLFPPSNYGAVVPGSVYRSSYPQEKNYDFLKSLGVKTIITLVPEEISPEYRDFMKTAGIQHFQVHLNANKGGVRVQSCDMNRALNIVLDRTNHPILIHCNKGKHRTGCLVATLRRIQGHDIELIREEYHTYADPKARFWDEVFFEHFDLNTVMWRSRQDEWIMPGPDVDAAPPSPPPSPVSSLSLARVWA</sequence>
<gene>
    <name evidence="4" type="ORF">CC80DRAFT_85611</name>
</gene>
<keyword evidence="3" id="KW-0378">Hydrolase</keyword>
<reference evidence="4" key="1">
    <citation type="journal article" date="2020" name="Stud. Mycol.">
        <title>101 Dothideomycetes genomes: a test case for predicting lifestyles and emergence of pathogens.</title>
        <authorList>
            <person name="Haridas S."/>
            <person name="Albert R."/>
            <person name="Binder M."/>
            <person name="Bloem J."/>
            <person name="Labutti K."/>
            <person name="Salamov A."/>
            <person name="Andreopoulos B."/>
            <person name="Baker S."/>
            <person name="Barry K."/>
            <person name="Bills G."/>
            <person name="Bluhm B."/>
            <person name="Cannon C."/>
            <person name="Castanera R."/>
            <person name="Culley D."/>
            <person name="Daum C."/>
            <person name="Ezra D."/>
            <person name="Gonzalez J."/>
            <person name="Henrissat B."/>
            <person name="Kuo A."/>
            <person name="Liang C."/>
            <person name="Lipzen A."/>
            <person name="Lutzoni F."/>
            <person name="Magnuson J."/>
            <person name="Mondo S."/>
            <person name="Nolan M."/>
            <person name="Ohm R."/>
            <person name="Pangilinan J."/>
            <person name="Park H.-J."/>
            <person name="Ramirez L."/>
            <person name="Alfaro M."/>
            <person name="Sun H."/>
            <person name="Tritt A."/>
            <person name="Yoshinaga Y."/>
            <person name="Zwiers L.-H."/>
            <person name="Turgeon B."/>
            <person name="Goodwin S."/>
            <person name="Spatafora J."/>
            <person name="Crous P."/>
            <person name="Grigoriev I."/>
        </authorList>
    </citation>
    <scope>NUCLEOTIDE SEQUENCE</scope>
    <source>
        <strain evidence="4">CBS 675.92</strain>
    </source>
</reference>
<keyword evidence="5" id="KW-1185">Reference proteome</keyword>
<dbReference type="Pfam" id="PF03162">
    <property type="entry name" value="Y_phosphatase2"/>
    <property type="match status" value="1"/>
</dbReference>
<evidence type="ECO:0000313" key="4">
    <source>
        <dbReference type="EMBL" id="KAF1955481.1"/>
    </source>
</evidence>
<accession>A0A6A5TS58</accession>
<dbReference type="PANTHER" id="PTHR31126">
    <property type="entry name" value="TYROSINE-PROTEIN PHOSPHATASE"/>
    <property type="match status" value="1"/>
</dbReference>
<evidence type="ECO:0000256" key="3">
    <source>
        <dbReference type="ARBA" id="ARBA00022801"/>
    </source>
</evidence>
<dbReference type="PANTHER" id="PTHR31126:SF48">
    <property type="entry name" value="INOSITOL PHOSPHATASE SIW14"/>
    <property type="match status" value="1"/>
</dbReference>
<evidence type="ECO:0008006" key="6">
    <source>
        <dbReference type="Google" id="ProtNLM"/>
    </source>
</evidence>